<evidence type="ECO:0000313" key="2">
    <source>
        <dbReference type="EMBL" id="EKJ77503.1"/>
    </source>
</evidence>
<dbReference type="OrthoDB" id="3522351at2759"/>
<dbReference type="PANTHER" id="PTHR37544">
    <property type="entry name" value="SPRAY-RELATED"/>
    <property type="match status" value="1"/>
</dbReference>
<keyword evidence="1" id="KW-0472">Membrane</keyword>
<evidence type="ECO:0000313" key="3">
    <source>
        <dbReference type="Proteomes" id="UP000007978"/>
    </source>
</evidence>
<dbReference type="GeneID" id="20360995"/>
<dbReference type="AlphaFoldDB" id="K3VTP3"/>
<reference evidence="2 3" key="1">
    <citation type="journal article" date="2012" name="PLoS Pathog.">
        <title>Comparative pathogenomics reveals horizontally acquired novel virulence genes in fungi infecting cereal hosts.</title>
        <authorList>
            <person name="Gardiner D.M."/>
            <person name="McDonald M.C."/>
            <person name="Covarelli L."/>
            <person name="Solomon P.S."/>
            <person name="Rusu A.G."/>
            <person name="Marshall M."/>
            <person name="Kazan K."/>
            <person name="Chakraborty S."/>
            <person name="McDonald B.A."/>
            <person name="Manners J.M."/>
        </authorList>
    </citation>
    <scope>NUCLEOTIDE SEQUENCE [LARGE SCALE GENOMIC DNA]</scope>
    <source>
        <strain evidence="2 3">CS3096</strain>
    </source>
</reference>
<dbReference type="InterPro" id="IPR021840">
    <property type="entry name" value="DUF3433"/>
</dbReference>
<feature type="transmembrane region" description="Helical" evidence="1">
    <location>
        <begin position="12"/>
        <end position="35"/>
    </location>
</feature>
<feature type="transmembrane region" description="Helical" evidence="1">
    <location>
        <begin position="67"/>
        <end position="92"/>
    </location>
</feature>
<comment type="caution">
    <text evidence="2">The sequence shown here is derived from an EMBL/GenBank/DDBJ whole genome shotgun (WGS) entry which is preliminary data.</text>
</comment>
<dbReference type="Pfam" id="PF11915">
    <property type="entry name" value="DUF3433"/>
    <property type="match status" value="1"/>
</dbReference>
<name>K3VTP3_FUSPC</name>
<sequence>MTQESFGWLSDALKWPSLIIFGVIDIALTITIIILTAKSTTEHGFVTIPSPQTSPEQTSAFRLDIGILWTTLPNLVFALFAAHWAWVACAIAERQPYVELRKDGGAAAKKSIMLDYRINPVVFRWWTAFRKSHKSIGSMTLLSVLLTYVIAPFAARLFATQVALVPSKIPITYDKEFSGRNMDASIDWRPILSTVSATLLYQGRSIPWTNDQYAFRPFSNRSTLSASAIIEATSTAFTSHVDCKVVKDYAIESDKNSGSGQAVVRVSGKDRGCEFTQKLGVASMRKTYLETTSIIDCSAEASYSRLVFTFGKYSSSASNFLDDVSVISCATGYRQVDGTLKVTSLNNSPIVQLFEETGYPDVDRPPNWRVFENSIVDPTTLDPKDTSSTSEMGSLILSYAQRLQSGTELTSEVLIKAISTIFTGIYLNSVAIHGFTSMSEPATSMGKAFVPTTRLVVVKWVAYVIVVFLLIALCFLIWAFFYVHKQPSILTEEPQGLLSAAALVHDSDLIRIVSNIQKDPAFDGHLRQSSKRQSEIKDRKWTAAKGDEHGQWVISPI</sequence>
<dbReference type="KEGG" id="fpu:FPSE_02376"/>
<keyword evidence="1" id="KW-1133">Transmembrane helix</keyword>
<dbReference type="Proteomes" id="UP000007978">
    <property type="component" value="Chromosome 2"/>
</dbReference>
<organism evidence="2 3">
    <name type="scientific">Fusarium pseudograminearum (strain CS3096)</name>
    <name type="common">Wheat and barley crown-rot fungus</name>
    <dbReference type="NCBI Taxonomy" id="1028729"/>
    <lineage>
        <taxon>Eukaryota</taxon>
        <taxon>Fungi</taxon>
        <taxon>Dikarya</taxon>
        <taxon>Ascomycota</taxon>
        <taxon>Pezizomycotina</taxon>
        <taxon>Sordariomycetes</taxon>
        <taxon>Hypocreomycetidae</taxon>
        <taxon>Hypocreales</taxon>
        <taxon>Nectriaceae</taxon>
        <taxon>Fusarium</taxon>
    </lineage>
</organism>
<dbReference type="EMBL" id="AFNW01000058">
    <property type="protein sequence ID" value="EKJ77503.1"/>
    <property type="molecule type" value="Genomic_DNA"/>
</dbReference>
<dbReference type="PANTHER" id="PTHR37544:SF3">
    <property type="entry name" value="SPRAY"/>
    <property type="match status" value="1"/>
</dbReference>
<feature type="transmembrane region" description="Helical" evidence="1">
    <location>
        <begin position="460"/>
        <end position="483"/>
    </location>
</feature>
<dbReference type="HOGENOM" id="CLU_019838_0_0_1"/>
<accession>K3VTP3</accession>
<dbReference type="RefSeq" id="XP_009253770.1">
    <property type="nucleotide sequence ID" value="XM_009255495.1"/>
</dbReference>
<protein>
    <submittedName>
        <fullName evidence="2">Uncharacterized protein</fullName>
    </submittedName>
</protein>
<feature type="transmembrane region" description="Helical" evidence="1">
    <location>
        <begin position="139"/>
        <end position="159"/>
    </location>
</feature>
<evidence type="ECO:0000256" key="1">
    <source>
        <dbReference type="SAM" id="Phobius"/>
    </source>
</evidence>
<gene>
    <name evidence="2" type="ORF">FPSE_02376</name>
</gene>
<keyword evidence="3" id="KW-1185">Reference proteome</keyword>
<dbReference type="eggNOG" id="ENOG502SI27">
    <property type="taxonomic scope" value="Eukaryota"/>
</dbReference>
<keyword evidence="1" id="KW-0812">Transmembrane</keyword>
<proteinExistence type="predicted"/>